<accession>A0A1I3H1T0</accession>
<evidence type="ECO:0000256" key="5">
    <source>
        <dbReference type="ARBA" id="ARBA00023136"/>
    </source>
</evidence>
<dbReference type="OrthoDB" id="7584869at2"/>
<evidence type="ECO:0000256" key="6">
    <source>
        <dbReference type="SAM" id="Phobius"/>
    </source>
</evidence>
<feature type="transmembrane region" description="Helical" evidence="6">
    <location>
        <begin position="429"/>
        <end position="447"/>
    </location>
</feature>
<feature type="transmembrane region" description="Helical" evidence="6">
    <location>
        <begin position="295"/>
        <end position="312"/>
    </location>
</feature>
<feature type="transmembrane region" description="Helical" evidence="6">
    <location>
        <begin position="392"/>
        <end position="409"/>
    </location>
</feature>
<protein>
    <submittedName>
        <fullName evidence="7">Maltose/moltooligosaccharide transporter</fullName>
    </submittedName>
</protein>
<dbReference type="STRING" id="1125876.SAMN05443292_2146"/>
<dbReference type="SUPFAM" id="SSF103473">
    <property type="entry name" value="MFS general substrate transporter"/>
    <property type="match status" value="1"/>
</dbReference>
<dbReference type="RefSeq" id="WP_090080389.1">
    <property type="nucleotide sequence ID" value="NZ_FOQT01000003.1"/>
</dbReference>
<comment type="subcellular location">
    <subcellularLocation>
        <location evidence="1">Membrane</location>
        <topology evidence="1">Multi-pass membrane protein</topology>
    </subcellularLocation>
</comment>
<dbReference type="Proteomes" id="UP000198931">
    <property type="component" value="Unassembled WGS sequence"/>
</dbReference>
<evidence type="ECO:0000313" key="7">
    <source>
        <dbReference type="EMBL" id="SFI29715.1"/>
    </source>
</evidence>
<evidence type="ECO:0000256" key="2">
    <source>
        <dbReference type="ARBA" id="ARBA00022448"/>
    </source>
</evidence>
<keyword evidence="2" id="KW-0813">Transport</keyword>
<dbReference type="EMBL" id="FOQT01000003">
    <property type="protein sequence ID" value="SFI29715.1"/>
    <property type="molecule type" value="Genomic_DNA"/>
</dbReference>
<feature type="transmembrane region" description="Helical" evidence="6">
    <location>
        <begin position="319"/>
        <end position="338"/>
    </location>
</feature>
<dbReference type="InterPro" id="IPR036259">
    <property type="entry name" value="MFS_trans_sf"/>
</dbReference>
<evidence type="ECO:0000256" key="3">
    <source>
        <dbReference type="ARBA" id="ARBA00022692"/>
    </source>
</evidence>
<feature type="transmembrane region" description="Helical" evidence="6">
    <location>
        <begin position="179"/>
        <end position="200"/>
    </location>
</feature>
<evidence type="ECO:0000313" key="8">
    <source>
        <dbReference type="Proteomes" id="UP000198931"/>
    </source>
</evidence>
<name>A0A1I3H1T0_9FLAO</name>
<dbReference type="Gene3D" id="1.20.1250.20">
    <property type="entry name" value="MFS general substrate transporter like domains"/>
    <property type="match status" value="1"/>
</dbReference>
<dbReference type="GO" id="GO:0016020">
    <property type="term" value="C:membrane"/>
    <property type="evidence" value="ECO:0007669"/>
    <property type="project" value="UniProtKB-SubCell"/>
</dbReference>
<dbReference type="InterPro" id="IPR011701">
    <property type="entry name" value="MFS"/>
</dbReference>
<proteinExistence type="predicted"/>
<dbReference type="AlphaFoldDB" id="A0A1I3H1T0"/>
<feature type="transmembrane region" description="Helical" evidence="6">
    <location>
        <begin position="139"/>
        <end position="167"/>
    </location>
</feature>
<keyword evidence="8" id="KW-1185">Reference proteome</keyword>
<dbReference type="PANTHER" id="PTHR19432:SF35">
    <property type="entry name" value="SOLUTE CARRIER FAMILY 45 MEMBER 3 ISOFORM X1"/>
    <property type="match status" value="1"/>
</dbReference>
<dbReference type="Pfam" id="PF07690">
    <property type="entry name" value="MFS_1"/>
    <property type="match status" value="1"/>
</dbReference>
<feature type="transmembrane region" description="Helical" evidence="6">
    <location>
        <begin position="350"/>
        <end position="372"/>
    </location>
</feature>
<feature type="transmembrane region" description="Helical" evidence="6">
    <location>
        <begin position="78"/>
        <end position="95"/>
    </location>
</feature>
<keyword evidence="4 6" id="KW-1133">Transmembrane helix</keyword>
<keyword evidence="5 6" id="KW-0472">Membrane</keyword>
<reference evidence="7 8" key="1">
    <citation type="submission" date="2016-10" db="EMBL/GenBank/DDBJ databases">
        <authorList>
            <person name="de Groot N.N."/>
        </authorList>
    </citation>
    <scope>NUCLEOTIDE SEQUENCE [LARGE SCALE GENOMIC DNA]</scope>
    <source>
        <strain evidence="7 8">DSM 26000</strain>
    </source>
</reference>
<dbReference type="PANTHER" id="PTHR19432">
    <property type="entry name" value="SUGAR TRANSPORTER"/>
    <property type="match status" value="1"/>
</dbReference>
<evidence type="ECO:0000256" key="1">
    <source>
        <dbReference type="ARBA" id="ARBA00004141"/>
    </source>
</evidence>
<evidence type="ECO:0000256" key="4">
    <source>
        <dbReference type="ARBA" id="ARBA00022989"/>
    </source>
</evidence>
<organism evidence="7 8">
    <name type="scientific">Halpernia frigidisoli</name>
    <dbReference type="NCBI Taxonomy" id="1125876"/>
    <lineage>
        <taxon>Bacteria</taxon>
        <taxon>Pseudomonadati</taxon>
        <taxon>Bacteroidota</taxon>
        <taxon>Flavobacteriia</taxon>
        <taxon>Flavobacteriales</taxon>
        <taxon>Weeksellaceae</taxon>
        <taxon>Chryseobacterium group</taxon>
        <taxon>Halpernia</taxon>
    </lineage>
</organism>
<sequence>MKAKLSFWQIWNMNFGFLGLQFSFALQQTNMSPIYRYLGADENVAILWLAGPLTGLLVQPFIGAWSDNTWSLKWGRRKPFFLVGAILASFGLLAMPFSSALWMAVSLLWILDAANNIALEPYRAFVADKLPKEQHSFGFLFQSFFTGLGSTLANFTPAIIITLGFVAKDAVAKNGIPITVYWAFIIGAITSIVTIVITLFTTKEIPPTEEDLVRIKKNKDGKNLFQMVTHEIKEAFQTMPRVMKLLIPVKFFSWYAMFAYWQSITDGLSMSLFNTNDPATDAYKTAGVLTGQVNGSYNIVCFLSAFLLVPFARKLGANITHTVCLTLGGIALIFMPFYKNDVALFSVPNIFGQGSIIISQIYLISFGLGLAWASMMSMPYTILTRSIPSNKIGIYMGIFNMFIVIPMLIETLTMDFIMKHFLHNNKIHEVIFAGVFLIIGGIFSIFVRDTKGSEVLI</sequence>
<dbReference type="GO" id="GO:0022857">
    <property type="term" value="F:transmembrane transporter activity"/>
    <property type="evidence" value="ECO:0007669"/>
    <property type="project" value="InterPro"/>
</dbReference>
<gene>
    <name evidence="7" type="ORF">SAMN05443292_2146</name>
</gene>
<keyword evidence="3 6" id="KW-0812">Transmembrane</keyword>
<feature type="transmembrane region" description="Helical" evidence="6">
    <location>
        <begin position="47"/>
        <end position="66"/>
    </location>
</feature>